<evidence type="ECO:0000256" key="3">
    <source>
        <dbReference type="ARBA" id="ARBA00022833"/>
    </source>
</evidence>
<dbReference type="GO" id="GO:0008270">
    <property type="term" value="F:zinc ion binding"/>
    <property type="evidence" value="ECO:0007669"/>
    <property type="project" value="UniProtKB-KW"/>
</dbReference>
<keyword evidence="3" id="KW-0862">Zinc</keyword>
<organism evidence="5 6">
    <name type="scientific">Frankliniella fusca</name>
    <dbReference type="NCBI Taxonomy" id="407009"/>
    <lineage>
        <taxon>Eukaryota</taxon>
        <taxon>Metazoa</taxon>
        <taxon>Ecdysozoa</taxon>
        <taxon>Arthropoda</taxon>
        <taxon>Hexapoda</taxon>
        <taxon>Insecta</taxon>
        <taxon>Pterygota</taxon>
        <taxon>Neoptera</taxon>
        <taxon>Paraneoptera</taxon>
        <taxon>Thysanoptera</taxon>
        <taxon>Terebrantia</taxon>
        <taxon>Thripoidea</taxon>
        <taxon>Thripidae</taxon>
        <taxon>Frankliniella</taxon>
    </lineage>
</organism>
<proteinExistence type="predicted"/>
<name>A0AAE1GWJ5_9NEOP</name>
<evidence type="ECO:0000259" key="4">
    <source>
        <dbReference type="Pfam" id="PF04500"/>
    </source>
</evidence>
<dbReference type="Gene3D" id="2.20.25.240">
    <property type="match status" value="1"/>
</dbReference>
<gene>
    <name evidence="5" type="ORF">KUF71_004097</name>
</gene>
<keyword evidence="6" id="KW-1185">Reference proteome</keyword>
<sequence>MAMLRLGLPLKIPGTQANTFVYHINDGYVYQQNRGKPGVDTTFYFKCAQYEGRRCYGRAIYSVGHGFLSKADTHNHPPDFHEAAERELQRKILQRCRTTEYVSFQQIINEERRPYHIDVKCRISLASLQPAMQRTRRSIYPEPPNTMPELTRTLQRRQNRIITMTKDGEDNIYAASVIAGDGSHSIIFASRRMLQFAKDHLEFLFGDGTFKVVPALQDLGRASQMLLHECQTSMCYNHIVKP</sequence>
<accession>A0AAE1GWJ5</accession>
<feature type="domain" description="FLYWCH-type" evidence="4">
    <location>
        <begin position="26"/>
        <end position="76"/>
    </location>
</feature>
<keyword evidence="2" id="KW-0863">Zinc-finger</keyword>
<dbReference type="Proteomes" id="UP001219518">
    <property type="component" value="Unassembled WGS sequence"/>
</dbReference>
<comment type="caution">
    <text evidence="5">The sequence shown here is derived from an EMBL/GenBank/DDBJ whole genome shotgun (WGS) entry which is preliminary data.</text>
</comment>
<evidence type="ECO:0000313" key="5">
    <source>
        <dbReference type="EMBL" id="KAK3910223.1"/>
    </source>
</evidence>
<evidence type="ECO:0000313" key="6">
    <source>
        <dbReference type="Proteomes" id="UP001219518"/>
    </source>
</evidence>
<keyword evidence="1" id="KW-0479">Metal-binding</keyword>
<evidence type="ECO:0000256" key="1">
    <source>
        <dbReference type="ARBA" id="ARBA00022723"/>
    </source>
</evidence>
<protein>
    <submittedName>
        <fullName evidence="5">Cadherin-related family member 1</fullName>
    </submittedName>
</protein>
<dbReference type="Pfam" id="PF04500">
    <property type="entry name" value="FLYWCH"/>
    <property type="match status" value="1"/>
</dbReference>
<dbReference type="InterPro" id="IPR007588">
    <property type="entry name" value="Znf_FLYWCH"/>
</dbReference>
<dbReference type="AlphaFoldDB" id="A0AAE1GWJ5"/>
<dbReference type="EMBL" id="JAHWGI010000148">
    <property type="protein sequence ID" value="KAK3910223.1"/>
    <property type="molecule type" value="Genomic_DNA"/>
</dbReference>
<reference evidence="5" key="1">
    <citation type="submission" date="2021-07" db="EMBL/GenBank/DDBJ databases">
        <authorList>
            <person name="Catto M.A."/>
            <person name="Jacobson A."/>
            <person name="Kennedy G."/>
            <person name="Labadie P."/>
            <person name="Hunt B.G."/>
            <person name="Srinivasan R."/>
        </authorList>
    </citation>
    <scope>NUCLEOTIDE SEQUENCE</scope>
    <source>
        <strain evidence="5">PL_HMW_Pooled</strain>
        <tissue evidence="5">Head</tissue>
    </source>
</reference>
<evidence type="ECO:0000256" key="2">
    <source>
        <dbReference type="ARBA" id="ARBA00022771"/>
    </source>
</evidence>
<reference evidence="5" key="2">
    <citation type="journal article" date="2023" name="BMC Genomics">
        <title>Pest status, molecular evolution, and epigenetic factors derived from the genome assembly of Frankliniella fusca, a thysanopteran phytovirus vector.</title>
        <authorList>
            <person name="Catto M.A."/>
            <person name="Labadie P.E."/>
            <person name="Jacobson A.L."/>
            <person name="Kennedy G.G."/>
            <person name="Srinivasan R."/>
            <person name="Hunt B.G."/>
        </authorList>
    </citation>
    <scope>NUCLEOTIDE SEQUENCE</scope>
    <source>
        <strain evidence="5">PL_HMW_Pooled</strain>
    </source>
</reference>